<protein>
    <recommendedName>
        <fullName evidence="10">Inactive poly [ADP-ribose] polymerase RCD1-like</fullName>
    </recommendedName>
</protein>
<dbReference type="Pfam" id="PF23467">
    <property type="entry name" value="WWE_5"/>
    <property type="match status" value="1"/>
</dbReference>
<feature type="region of interest" description="Disordered" evidence="5">
    <location>
        <begin position="194"/>
        <end position="221"/>
    </location>
</feature>
<dbReference type="Pfam" id="PF12174">
    <property type="entry name" value="RST"/>
    <property type="match status" value="1"/>
</dbReference>
<feature type="domain" description="PARP catalytic" evidence="6">
    <location>
        <begin position="397"/>
        <end position="618"/>
    </location>
</feature>
<feature type="compositionally biased region" description="Polar residues" evidence="5">
    <location>
        <begin position="194"/>
        <end position="204"/>
    </location>
</feature>
<reference evidence="8 9" key="1">
    <citation type="journal article" date="2020" name="bioRxiv">
        <title>Sequence and annotation of 42 cannabis genomes reveals extensive copy number variation in cannabinoid synthesis and pathogen resistance genes.</title>
        <authorList>
            <person name="Mckernan K.J."/>
            <person name="Helbert Y."/>
            <person name="Kane L.T."/>
            <person name="Ebling H."/>
            <person name="Zhang L."/>
            <person name="Liu B."/>
            <person name="Eaton Z."/>
            <person name="Mclaughlin S."/>
            <person name="Kingan S."/>
            <person name="Baybayan P."/>
            <person name="Concepcion G."/>
            <person name="Jordan M."/>
            <person name="Riva A."/>
            <person name="Barbazuk W."/>
            <person name="Harkins T."/>
        </authorList>
    </citation>
    <scope>NUCLEOTIDE SEQUENCE [LARGE SCALE GENOMIC DNA]</scope>
    <source>
        <strain evidence="9">cv. Jamaican Lion 4</strain>
        <tissue evidence="8">Leaf</tissue>
    </source>
</reference>
<keyword evidence="9" id="KW-1185">Reference proteome</keyword>
<evidence type="ECO:0000313" key="9">
    <source>
        <dbReference type="Proteomes" id="UP000583929"/>
    </source>
</evidence>
<dbReference type="InterPro" id="IPR044964">
    <property type="entry name" value="RCD1/SRO1-5"/>
</dbReference>
<evidence type="ECO:0000256" key="5">
    <source>
        <dbReference type="SAM" id="MobiDB-lite"/>
    </source>
</evidence>
<dbReference type="InterPro" id="IPR022003">
    <property type="entry name" value="RST"/>
</dbReference>
<dbReference type="AlphaFoldDB" id="A0A7J6FA40"/>
<dbReference type="PROSITE" id="PS51879">
    <property type="entry name" value="RST"/>
    <property type="match status" value="1"/>
</dbReference>
<gene>
    <name evidence="8" type="ORF">G4B88_003746</name>
</gene>
<evidence type="ECO:0000256" key="2">
    <source>
        <dbReference type="ARBA" id="ARBA00022473"/>
    </source>
</evidence>
<sequence>FYFPSKHQCLKIRFCVNPDGNLTMHGCKISGISLWLMDQCFNFRREMMIIAAMSKGSDPSRGLWLQKLIKIFPRMINFQTLFGCSIGFESFGLPSKIGKDFRGKMRIGVEFTHSLMIAINNVRDSVYIVGDSSYHTYVRGRQRTDPIRVRRHTSSILEMNANIEEALDSGPRVTLNLKRKRSTRCAAYFTGATRSELPQSPNSSRHGKRRKLKGCTSSGSHSRTSLLKCYLNFMRSGAPQRLMFHQNGKWTDFPEDLVEMVRKDVIAKKATSEIELHGRQYVLDFLHMFKVDLRSGFQQPIAWIDEAGSCFFPETFSNDAEDDNNDAGDDDNDALAESCGSRDFKLQVEIEINAVADTMLDECCGESNVLVKKIHVEHEPASNAFIVDAEDSCNREPTMKVECDEMEVKSLSIDESVNKKIDCDTVRNMFLVGMGGLGCVDIVDIHPCISSLMQSRWELFEKQAEITRKCRGNANIQYAWLPSSKEAISALTIYGLGYSGPASVKSRYGTGVHMTAASFPSMSASYCDIDEKNVQHIVLCRVITGNVEVIHPGSKQFYPSSNEYDTGVDDLQNPRHYIVWNMNINTHIYPEFVVSFKAPSFTQGYMVGTESKHDASVVTSSSQPLGRLQINRSTVNMENNKQQPMSDFGRPLGSRGQLVSDSGKFQGHAASLGSSTSRIPKSPWMPFPMLFTAISKEVLPKDMDLINKHYELFRAKKIDRDEFVKKLRLIVGDNLLRSTITKLQCKIPVQPKTELEAFGQKLKVEDAFNWLLEESYWYAACSVCASLLEMCRHNLL</sequence>
<dbReference type="PANTHER" id="PTHR32263">
    <property type="entry name" value="INACTIVE POLY [ADP-RIBOSE] POLYMERASE SRO4-RELATED"/>
    <property type="match status" value="1"/>
</dbReference>
<dbReference type="GO" id="GO:0005634">
    <property type="term" value="C:nucleus"/>
    <property type="evidence" value="ECO:0007669"/>
    <property type="project" value="UniProtKB-SubCell"/>
</dbReference>
<dbReference type="Gene3D" id="3.90.228.10">
    <property type="match status" value="1"/>
</dbReference>
<dbReference type="PANTHER" id="PTHR32263:SF5">
    <property type="entry name" value="INACTIVE POLY [ADP-RIBOSE] POLYMERASE SRO1-RELATED"/>
    <property type="match status" value="1"/>
</dbReference>
<feature type="non-terminal residue" evidence="8">
    <location>
        <position position="796"/>
    </location>
</feature>
<keyword evidence="4" id="KW-0539">Nucleus</keyword>
<name>A0A7J6FA40_CANSA</name>
<accession>A0A7J6FA40</accession>
<comment type="subcellular location">
    <subcellularLocation>
        <location evidence="1">Nucleus</location>
    </subcellularLocation>
</comment>
<evidence type="ECO:0000259" key="7">
    <source>
        <dbReference type="PROSITE" id="PS51879"/>
    </source>
</evidence>
<evidence type="ECO:0000256" key="4">
    <source>
        <dbReference type="ARBA" id="ARBA00023242"/>
    </source>
</evidence>
<dbReference type="EMBL" id="JAATIQ010000246">
    <property type="protein sequence ID" value="KAF4367542.1"/>
    <property type="molecule type" value="Genomic_DNA"/>
</dbReference>
<dbReference type="InterPro" id="IPR057823">
    <property type="entry name" value="WWE_RCD1"/>
</dbReference>
<keyword evidence="2" id="KW-0217">Developmental protein</keyword>
<comment type="caution">
    <text evidence="8">The sequence shown here is derived from an EMBL/GenBank/DDBJ whole genome shotgun (WGS) entry which is preliminary data.</text>
</comment>
<dbReference type="GO" id="GO:0003950">
    <property type="term" value="F:NAD+ poly-ADP-ribosyltransferase activity"/>
    <property type="evidence" value="ECO:0007669"/>
    <property type="project" value="InterPro"/>
</dbReference>
<dbReference type="SUPFAM" id="SSF56399">
    <property type="entry name" value="ADP-ribosylation"/>
    <property type="match status" value="1"/>
</dbReference>
<evidence type="ECO:0000259" key="6">
    <source>
        <dbReference type="PROSITE" id="PS51059"/>
    </source>
</evidence>
<evidence type="ECO:0000256" key="3">
    <source>
        <dbReference type="ARBA" id="ARBA00023016"/>
    </source>
</evidence>
<proteinExistence type="predicted"/>
<keyword evidence="3" id="KW-0346">Stress response</keyword>
<dbReference type="Proteomes" id="UP000583929">
    <property type="component" value="Unassembled WGS sequence"/>
</dbReference>
<dbReference type="InterPro" id="IPR012317">
    <property type="entry name" value="Poly(ADP-ribose)pol_cat_dom"/>
</dbReference>
<organism evidence="8 9">
    <name type="scientific">Cannabis sativa</name>
    <name type="common">Hemp</name>
    <name type="synonym">Marijuana</name>
    <dbReference type="NCBI Taxonomy" id="3483"/>
    <lineage>
        <taxon>Eukaryota</taxon>
        <taxon>Viridiplantae</taxon>
        <taxon>Streptophyta</taxon>
        <taxon>Embryophyta</taxon>
        <taxon>Tracheophyta</taxon>
        <taxon>Spermatophyta</taxon>
        <taxon>Magnoliopsida</taxon>
        <taxon>eudicotyledons</taxon>
        <taxon>Gunneridae</taxon>
        <taxon>Pentapetalae</taxon>
        <taxon>rosids</taxon>
        <taxon>fabids</taxon>
        <taxon>Rosales</taxon>
        <taxon>Cannabaceae</taxon>
        <taxon>Cannabis</taxon>
    </lineage>
</organism>
<evidence type="ECO:0000313" key="8">
    <source>
        <dbReference type="EMBL" id="KAF4367542.1"/>
    </source>
</evidence>
<evidence type="ECO:0008006" key="10">
    <source>
        <dbReference type="Google" id="ProtNLM"/>
    </source>
</evidence>
<dbReference type="PROSITE" id="PS51059">
    <property type="entry name" value="PARP_CATALYTIC"/>
    <property type="match status" value="1"/>
</dbReference>
<evidence type="ECO:0000256" key="1">
    <source>
        <dbReference type="ARBA" id="ARBA00004123"/>
    </source>
</evidence>
<feature type="domain" description="RST" evidence="7">
    <location>
        <begin position="678"/>
        <end position="749"/>
    </location>
</feature>